<evidence type="ECO:0000256" key="3">
    <source>
        <dbReference type="ARBA" id="ARBA00022475"/>
    </source>
</evidence>
<comment type="subcellular location">
    <subcellularLocation>
        <location evidence="1">Periplasm</location>
    </subcellularLocation>
</comment>
<keyword evidence="5" id="KW-0574">Periplasm</keyword>
<accession>A0A7W8AJT1</accession>
<sequence length="473" mass="52219">MLKNNLILSVSVVALLSAAALPALAEPVIIRVVAKDLLNTNPDDVKLIEKYEAALKAKGTDLKIEIVNLPASGYADKLGAMMLSGDIPDLIYFQGGDTVMAEQGVLENWNDWLPKTTYLKEALYPHNTARLQNYPYLLYAFPPRISQPVMREDWLSKTGLAAPKTVDDYVALFKAIKSGNFGGAGSDKSYALTVPGSMDEADTIFNQAFGVSSSWLKDKEGNWIASQISEQEKAKLTFYASLREQGLLDPEYITTKWDTKEDKFYSGRVGMVFSASAENVDVYRGKMKQANPDANPELVLLAPPAGTGGEGLAAVDVSKETRGFAISALSKHKEEVVKFLDFVASPEGQALERLGFEGEQYTRDGETIKPTDKMATWYVRFIAAANWKLPEGVRSPAAAQFLTNITQSYKPDNAFIWPNEYAPDLDAAQNVYKAWAYKFISGQAGFDQWDQFVSEWKTAGGDRLTEYARTVLK</sequence>
<keyword evidence="3" id="KW-1003">Cell membrane</keyword>
<keyword evidence="11" id="KW-1185">Reference proteome</keyword>
<name>A0A7W8AJT1_9HYPH</name>
<dbReference type="SUPFAM" id="SSF53850">
    <property type="entry name" value="Periplasmic binding protein-like II"/>
    <property type="match status" value="1"/>
</dbReference>
<dbReference type="PANTHER" id="PTHR43649:SF33">
    <property type="entry name" value="POLYGALACTURONAN_RHAMNOGALACTURONAN-BINDING PROTEIN YTCQ"/>
    <property type="match status" value="1"/>
</dbReference>
<comment type="caution">
    <text evidence="10">The sequence shown here is derived from an EMBL/GenBank/DDBJ whole genome shotgun (WGS) entry which is preliminary data.</text>
</comment>
<dbReference type="Pfam" id="PF01547">
    <property type="entry name" value="SBP_bac_1"/>
    <property type="match status" value="1"/>
</dbReference>
<comment type="similarity">
    <text evidence="2">Belongs to the bacterial solute-binding protein 1 family.</text>
</comment>
<dbReference type="InterPro" id="IPR006059">
    <property type="entry name" value="SBP"/>
</dbReference>
<proteinExistence type="inferred from homology"/>
<evidence type="ECO:0000313" key="11">
    <source>
        <dbReference type="Proteomes" id="UP000531231"/>
    </source>
</evidence>
<dbReference type="Proteomes" id="UP000531231">
    <property type="component" value="Unassembled WGS sequence"/>
</dbReference>
<evidence type="ECO:0000313" key="10">
    <source>
        <dbReference type="EMBL" id="MBB5091550.1"/>
    </source>
</evidence>
<keyword evidence="8" id="KW-0449">Lipoprotein</keyword>
<evidence type="ECO:0000256" key="5">
    <source>
        <dbReference type="ARBA" id="ARBA00022764"/>
    </source>
</evidence>
<organism evidence="10 11">
    <name type="scientific">Pseudochrobactrum saccharolyticum</name>
    <dbReference type="NCBI Taxonomy" id="354352"/>
    <lineage>
        <taxon>Bacteria</taxon>
        <taxon>Pseudomonadati</taxon>
        <taxon>Pseudomonadota</taxon>
        <taxon>Alphaproteobacteria</taxon>
        <taxon>Hyphomicrobiales</taxon>
        <taxon>Brucellaceae</taxon>
        <taxon>Pseudochrobactrum</taxon>
    </lineage>
</organism>
<evidence type="ECO:0000256" key="4">
    <source>
        <dbReference type="ARBA" id="ARBA00022729"/>
    </source>
</evidence>
<dbReference type="RefSeq" id="WP_151159584.1">
    <property type="nucleotide sequence ID" value="NZ_JACHIL010000003.1"/>
</dbReference>
<keyword evidence="4 9" id="KW-0732">Signal</keyword>
<keyword evidence="7" id="KW-0564">Palmitate</keyword>
<evidence type="ECO:0000256" key="7">
    <source>
        <dbReference type="ARBA" id="ARBA00023139"/>
    </source>
</evidence>
<feature type="signal peptide" evidence="9">
    <location>
        <begin position="1"/>
        <end position="25"/>
    </location>
</feature>
<dbReference type="PANTHER" id="PTHR43649">
    <property type="entry name" value="ARABINOSE-BINDING PROTEIN-RELATED"/>
    <property type="match status" value="1"/>
</dbReference>
<protein>
    <submittedName>
        <fullName evidence="10">Putative aldouronate transport system substrate-binding protein</fullName>
    </submittedName>
</protein>
<gene>
    <name evidence="10" type="ORF">HNQ68_002091</name>
</gene>
<dbReference type="EMBL" id="JACHIL010000003">
    <property type="protein sequence ID" value="MBB5091550.1"/>
    <property type="molecule type" value="Genomic_DNA"/>
</dbReference>
<dbReference type="GO" id="GO:0042597">
    <property type="term" value="C:periplasmic space"/>
    <property type="evidence" value="ECO:0007669"/>
    <property type="project" value="UniProtKB-SubCell"/>
</dbReference>
<reference evidence="10 11" key="1">
    <citation type="submission" date="2020-08" db="EMBL/GenBank/DDBJ databases">
        <title>Genomic Encyclopedia of Type Strains, Phase IV (KMG-IV): sequencing the most valuable type-strain genomes for metagenomic binning, comparative biology and taxonomic classification.</title>
        <authorList>
            <person name="Goeker M."/>
        </authorList>
    </citation>
    <scope>NUCLEOTIDE SEQUENCE [LARGE SCALE GENOMIC DNA]</scope>
    <source>
        <strain evidence="10 11">DSM 25620</strain>
    </source>
</reference>
<keyword evidence="6" id="KW-0472">Membrane</keyword>
<evidence type="ECO:0000256" key="8">
    <source>
        <dbReference type="ARBA" id="ARBA00023288"/>
    </source>
</evidence>
<dbReference type="AlphaFoldDB" id="A0A7W8AJT1"/>
<evidence type="ECO:0000256" key="9">
    <source>
        <dbReference type="SAM" id="SignalP"/>
    </source>
</evidence>
<evidence type="ECO:0000256" key="1">
    <source>
        <dbReference type="ARBA" id="ARBA00004418"/>
    </source>
</evidence>
<evidence type="ECO:0000256" key="2">
    <source>
        <dbReference type="ARBA" id="ARBA00008520"/>
    </source>
</evidence>
<feature type="chain" id="PRO_5030711259" evidence="9">
    <location>
        <begin position="26"/>
        <end position="473"/>
    </location>
</feature>
<dbReference type="Gene3D" id="3.40.190.10">
    <property type="entry name" value="Periplasmic binding protein-like II"/>
    <property type="match status" value="2"/>
</dbReference>
<evidence type="ECO:0000256" key="6">
    <source>
        <dbReference type="ARBA" id="ARBA00023136"/>
    </source>
</evidence>
<dbReference type="InterPro" id="IPR050490">
    <property type="entry name" value="Bact_solute-bd_prot1"/>
</dbReference>